<organism evidence="3 4">
    <name type="scientific">Cryptococcus wingfieldii CBS 7118</name>
    <dbReference type="NCBI Taxonomy" id="1295528"/>
    <lineage>
        <taxon>Eukaryota</taxon>
        <taxon>Fungi</taxon>
        <taxon>Dikarya</taxon>
        <taxon>Basidiomycota</taxon>
        <taxon>Agaricomycotina</taxon>
        <taxon>Tremellomycetes</taxon>
        <taxon>Tremellales</taxon>
        <taxon>Cryptococcaceae</taxon>
        <taxon>Cryptococcus</taxon>
    </lineage>
</organism>
<evidence type="ECO:0000313" key="4">
    <source>
        <dbReference type="Proteomes" id="UP000094819"/>
    </source>
</evidence>
<dbReference type="InterPro" id="IPR007246">
    <property type="entry name" value="Gaa1"/>
</dbReference>
<name>A0A1E3K7T6_9TREE</name>
<evidence type="ECO:0000256" key="1">
    <source>
        <dbReference type="SAM" id="MobiDB-lite"/>
    </source>
</evidence>
<dbReference type="GO" id="GO:0016255">
    <property type="term" value="P:attachment of GPI anchor to protein"/>
    <property type="evidence" value="ECO:0007669"/>
    <property type="project" value="TreeGrafter"/>
</dbReference>
<protein>
    <submittedName>
        <fullName evidence="3">Glycosylphosphatidylinositol transamidase</fullName>
    </submittedName>
</protein>
<reference evidence="3 4" key="1">
    <citation type="submission" date="2016-06" db="EMBL/GenBank/DDBJ databases">
        <title>Evolution of pathogenesis and genome organization in the Tremellales.</title>
        <authorList>
            <person name="Cuomo C."/>
            <person name="Litvintseva A."/>
            <person name="Heitman J."/>
            <person name="Chen Y."/>
            <person name="Sun S."/>
            <person name="Springer D."/>
            <person name="Dromer F."/>
            <person name="Young S."/>
            <person name="Zeng Q."/>
            <person name="Chapman S."/>
            <person name="Gujja S."/>
            <person name="Saif S."/>
            <person name="Birren B."/>
        </authorList>
    </citation>
    <scope>NUCLEOTIDE SEQUENCE [LARGE SCALE GENOMIC DNA]</scope>
    <source>
        <strain evidence="3 4">CBS 7118</strain>
    </source>
</reference>
<keyword evidence="2" id="KW-0472">Membrane</keyword>
<evidence type="ECO:0000313" key="3">
    <source>
        <dbReference type="EMBL" id="ODO08292.1"/>
    </source>
</evidence>
<gene>
    <name evidence="3" type="ORF">L198_00015</name>
</gene>
<feature type="transmembrane region" description="Helical" evidence="2">
    <location>
        <begin position="44"/>
        <end position="65"/>
    </location>
</feature>
<dbReference type="OrthoDB" id="445301at2759"/>
<proteinExistence type="predicted"/>
<dbReference type="EMBL" id="AWGH01000001">
    <property type="protein sequence ID" value="ODO08292.1"/>
    <property type="molecule type" value="Genomic_DNA"/>
</dbReference>
<dbReference type="PANTHER" id="PTHR13304:SF0">
    <property type="entry name" value="GLYCOSYLPHOSPHATIDYLINOSITOL ANCHOR ATTACHMENT 1 PROTEIN"/>
    <property type="match status" value="1"/>
</dbReference>
<dbReference type="AlphaFoldDB" id="A0A1E3K7T6"/>
<dbReference type="Proteomes" id="UP000094819">
    <property type="component" value="Unassembled WGS sequence"/>
</dbReference>
<keyword evidence="2" id="KW-1133">Transmembrane helix</keyword>
<feature type="transmembrane region" description="Helical" evidence="2">
    <location>
        <begin position="518"/>
        <end position="534"/>
    </location>
</feature>
<dbReference type="GeneID" id="30189230"/>
<comment type="caution">
    <text evidence="3">The sequence shown here is derived from an EMBL/GenBank/DDBJ whole genome shotgun (WGS) entry which is preliminary data.</text>
</comment>
<dbReference type="RefSeq" id="XP_019035149.1">
    <property type="nucleotide sequence ID" value="XM_019172207.1"/>
</dbReference>
<feature type="region of interest" description="Disordered" evidence="1">
    <location>
        <begin position="1"/>
        <end position="22"/>
    </location>
</feature>
<keyword evidence="4" id="KW-1185">Reference proteome</keyword>
<dbReference type="GO" id="GO:0042765">
    <property type="term" value="C:GPI-anchor transamidase complex"/>
    <property type="evidence" value="ECO:0007669"/>
    <property type="project" value="InterPro"/>
</dbReference>
<evidence type="ECO:0000256" key="2">
    <source>
        <dbReference type="SAM" id="Phobius"/>
    </source>
</evidence>
<feature type="transmembrane region" description="Helical" evidence="2">
    <location>
        <begin position="402"/>
        <end position="425"/>
    </location>
</feature>
<accession>A0A1E3K7T6</accession>
<feature type="transmembrane region" description="Helical" evidence="2">
    <location>
        <begin position="445"/>
        <end position="474"/>
    </location>
</feature>
<keyword evidence="2" id="KW-0812">Transmembrane</keyword>
<dbReference type="PANTHER" id="PTHR13304">
    <property type="entry name" value="GLYCOSYLPHOSPHATIDYLINOSITOL ANCHOR ATTACHMENT 1 PROTEIN"/>
    <property type="match status" value="1"/>
</dbReference>
<feature type="transmembrane region" description="Helical" evidence="2">
    <location>
        <begin position="481"/>
        <end position="498"/>
    </location>
</feature>
<feature type="transmembrane region" description="Helical" evidence="2">
    <location>
        <begin position="377"/>
        <end position="395"/>
    </location>
</feature>
<dbReference type="Pfam" id="PF04114">
    <property type="entry name" value="Gaa1"/>
    <property type="match status" value="1"/>
</dbReference>
<sequence>MLARIRNRQKAPVTPPDPEGINYTQEHVSIARTIRRRQKILGEVWRRLPTIQWVLILAGMGWLLALPYEGLWRGTYVDEHALQPAQVTVYFDWANVHKADLYLGELERIDNITFEERTEYLQRSFSESGLHTSNTSTATYAHVSPPRSAGTETILVSANWVSRDGGPNLRGIATLLAMGDFMRGQNYWAFDFVLVIGEGYQTGLADFMEEYSSLFSGKVWTGVNIDYPGHSFSHLGLFYEGTNGRLPNQDTLNTFSRVADSIGVPVRYHNIPDEVEVYRWPFGWLGQYLLAAKHLLHHLAYAGLGRGSGGHGPMARHRIDSYTIYAAPATGPHGFHSLGRTLESTLRSYNNLLERLHASYFFYLLPRLGRFLEVGKYLPAAVLMGAGLTLGGLDVPKPLEAVGLLGAGGVVAGCIWLWPLVYVLLPLLSRVPRSTDDGRKSTESLLLLTYGALVPTLAMINFPQAVILALISIISLKMHRWVRFGTSLVIVVAMPVVLRKTGMDMGKEWEEVGNLVWPGVHAVLLPLCLVNCVLTKPF</sequence>